<evidence type="ECO:0000256" key="3">
    <source>
        <dbReference type="ARBA" id="ARBA00022741"/>
    </source>
</evidence>
<dbReference type="OrthoDB" id="5296765at2"/>
<evidence type="ECO:0000256" key="2">
    <source>
        <dbReference type="ARBA" id="ARBA00022475"/>
    </source>
</evidence>
<keyword evidence="5" id="KW-1278">Translocase</keyword>
<evidence type="ECO:0000256" key="4">
    <source>
        <dbReference type="ARBA" id="ARBA00022840"/>
    </source>
</evidence>
<dbReference type="EMBL" id="QUSW01000002">
    <property type="protein sequence ID" value="RQP24724.1"/>
    <property type="molecule type" value="Genomic_DNA"/>
</dbReference>
<keyword evidence="3" id="KW-0547">Nucleotide-binding</keyword>
<proteinExistence type="predicted"/>
<protein>
    <submittedName>
        <fullName evidence="8">ABC transporter ATP-binding protein</fullName>
    </submittedName>
</protein>
<organism evidence="8 9">
    <name type="scientific">Piscinibacter terrae</name>
    <dbReference type="NCBI Taxonomy" id="2496871"/>
    <lineage>
        <taxon>Bacteria</taxon>
        <taxon>Pseudomonadati</taxon>
        <taxon>Pseudomonadota</taxon>
        <taxon>Betaproteobacteria</taxon>
        <taxon>Burkholderiales</taxon>
        <taxon>Sphaerotilaceae</taxon>
        <taxon>Piscinibacter</taxon>
    </lineage>
</organism>
<evidence type="ECO:0000256" key="6">
    <source>
        <dbReference type="ARBA" id="ARBA00037066"/>
    </source>
</evidence>
<dbReference type="Gene3D" id="3.40.50.300">
    <property type="entry name" value="P-loop containing nucleotide triphosphate hydrolases"/>
    <property type="match status" value="1"/>
</dbReference>
<dbReference type="InterPro" id="IPR003439">
    <property type="entry name" value="ABC_transporter-like_ATP-bd"/>
</dbReference>
<dbReference type="InterPro" id="IPR003593">
    <property type="entry name" value="AAA+_ATPase"/>
</dbReference>
<dbReference type="GO" id="GO:0016887">
    <property type="term" value="F:ATP hydrolysis activity"/>
    <property type="evidence" value="ECO:0007669"/>
    <property type="project" value="InterPro"/>
</dbReference>
<dbReference type="PANTHER" id="PTHR42794">
    <property type="entry name" value="HEMIN IMPORT ATP-BINDING PROTEIN HMUV"/>
    <property type="match status" value="1"/>
</dbReference>
<dbReference type="PROSITE" id="PS50893">
    <property type="entry name" value="ABC_TRANSPORTER_2"/>
    <property type="match status" value="1"/>
</dbReference>
<comment type="caution">
    <text evidence="8">The sequence shown here is derived from an EMBL/GenBank/DDBJ whole genome shotgun (WGS) entry which is preliminary data.</text>
</comment>
<dbReference type="SUPFAM" id="SSF52540">
    <property type="entry name" value="P-loop containing nucleoside triphosphate hydrolases"/>
    <property type="match status" value="1"/>
</dbReference>
<dbReference type="AlphaFoldDB" id="A0A3N7HRA5"/>
<sequence>MNVPLRMDLRGVSLRAGGTAAGRVLFHPLDLAVNAGERWVVLGPNGAGKSSLLSAMAGVFPLNAGEVRLQDRPLPHWRAQDLADWRAWCPQFWSDPFPSTVAETAAMAMRRGAWWAAPDDDDAAVAQVLAELDLAAFAKTDVRQLSGGERQRVAVATTFLQGAKLLLLDEPVSHLDLAHQRLLLRALIRRSEAGQAVVASLHDINLAWDLATHAVLLDGRGQALAGAREEVMSPRLLSQAFGVSIERVEVCGQTRFWVEP</sequence>
<gene>
    <name evidence="8" type="ORF">DZC73_07465</name>
</gene>
<keyword evidence="9" id="KW-1185">Reference proteome</keyword>
<keyword evidence="2" id="KW-1003">Cell membrane</keyword>
<evidence type="ECO:0000313" key="8">
    <source>
        <dbReference type="EMBL" id="RQP24724.1"/>
    </source>
</evidence>
<name>A0A3N7HRA5_9BURK</name>
<comment type="function">
    <text evidence="6">Part of the ABC transporter complex HmuTUV involved in hemin import. Responsible for energy coupling to the transport system.</text>
</comment>
<evidence type="ECO:0000259" key="7">
    <source>
        <dbReference type="PROSITE" id="PS50893"/>
    </source>
</evidence>
<accession>A0A3N7HRA5</accession>
<keyword evidence="1" id="KW-0813">Transport</keyword>
<evidence type="ECO:0000313" key="9">
    <source>
        <dbReference type="Proteomes" id="UP000267464"/>
    </source>
</evidence>
<dbReference type="PROSITE" id="PS00211">
    <property type="entry name" value="ABC_TRANSPORTER_1"/>
    <property type="match status" value="1"/>
</dbReference>
<keyword evidence="2" id="KW-0472">Membrane</keyword>
<dbReference type="SMART" id="SM00382">
    <property type="entry name" value="AAA"/>
    <property type="match status" value="1"/>
</dbReference>
<evidence type="ECO:0000256" key="1">
    <source>
        <dbReference type="ARBA" id="ARBA00022448"/>
    </source>
</evidence>
<reference evidence="8 9" key="1">
    <citation type="submission" date="2018-08" db="EMBL/GenBank/DDBJ databases">
        <authorList>
            <person name="Khan S.A."/>
            <person name="Jeon C.O."/>
            <person name="Chun B.H."/>
            <person name="Jeong S.E."/>
        </authorList>
    </citation>
    <scope>NUCLEOTIDE SEQUENCE [LARGE SCALE GENOMIC DNA]</scope>
    <source>
        <strain evidence="8 9">S-16</strain>
    </source>
</reference>
<reference evidence="8 9" key="2">
    <citation type="submission" date="2018-12" db="EMBL/GenBank/DDBJ databases">
        <title>Rhizobacter gummiphilus sp. nov., a rubber-degrading bacterium isolated from the soil of a botanical garden in Japan.</title>
        <authorList>
            <person name="Shunsuke S.S."/>
        </authorList>
    </citation>
    <scope>NUCLEOTIDE SEQUENCE [LARGE SCALE GENOMIC DNA]</scope>
    <source>
        <strain evidence="8 9">S-16</strain>
    </source>
</reference>
<dbReference type="PANTHER" id="PTHR42794:SF1">
    <property type="entry name" value="HEMIN IMPORT ATP-BINDING PROTEIN HMUV"/>
    <property type="match status" value="1"/>
</dbReference>
<keyword evidence="4 8" id="KW-0067">ATP-binding</keyword>
<dbReference type="InterPro" id="IPR027417">
    <property type="entry name" value="P-loop_NTPase"/>
</dbReference>
<evidence type="ECO:0000256" key="5">
    <source>
        <dbReference type="ARBA" id="ARBA00022967"/>
    </source>
</evidence>
<dbReference type="GO" id="GO:0005524">
    <property type="term" value="F:ATP binding"/>
    <property type="evidence" value="ECO:0007669"/>
    <property type="project" value="UniProtKB-KW"/>
</dbReference>
<dbReference type="RefSeq" id="WP_124539619.1">
    <property type="nucleotide sequence ID" value="NZ_QUSW01000002.1"/>
</dbReference>
<feature type="domain" description="ABC transporter" evidence="7">
    <location>
        <begin position="9"/>
        <end position="244"/>
    </location>
</feature>
<dbReference type="Pfam" id="PF00005">
    <property type="entry name" value="ABC_tran"/>
    <property type="match status" value="1"/>
</dbReference>
<dbReference type="InterPro" id="IPR017871">
    <property type="entry name" value="ABC_transporter-like_CS"/>
</dbReference>
<dbReference type="Proteomes" id="UP000267464">
    <property type="component" value="Unassembled WGS sequence"/>
</dbReference>